<dbReference type="PANTHER" id="PTHR34997">
    <property type="entry name" value="AM15"/>
    <property type="match status" value="1"/>
</dbReference>
<dbReference type="HOGENOM" id="CLU_010591_5_1_1"/>
<evidence type="ECO:0000256" key="4">
    <source>
        <dbReference type="SAM" id="MobiDB-lite"/>
    </source>
</evidence>
<evidence type="ECO:0000259" key="6">
    <source>
        <dbReference type="PROSITE" id="PS51782"/>
    </source>
</evidence>
<feature type="chain" id="PRO_5001704185" description="LysM domain-containing protein" evidence="5">
    <location>
        <begin position="22"/>
        <end position="654"/>
    </location>
</feature>
<organism evidence="7 8">
    <name type="scientific">Aureobasidium subglaciale (strain EXF-2481)</name>
    <name type="common">Aureobasidium pullulans var. subglaciale</name>
    <dbReference type="NCBI Taxonomy" id="1043005"/>
    <lineage>
        <taxon>Eukaryota</taxon>
        <taxon>Fungi</taxon>
        <taxon>Dikarya</taxon>
        <taxon>Ascomycota</taxon>
        <taxon>Pezizomycotina</taxon>
        <taxon>Dothideomycetes</taxon>
        <taxon>Dothideomycetidae</taxon>
        <taxon>Dothideales</taxon>
        <taxon>Saccotheciaceae</taxon>
        <taxon>Aureobasidium</taxon>
    </lineage>
</organism>
<dbReference type="CDD" id="cd00118">
    <property type="entry name" value="LysM"/>
    <property type="match status" value="2"/>
</dbReference>
<keyword evidence="2 5" id="KW-0732">Signal</keyword>
<reference evidence="7 8" key="1">
    <citation type="journal article" date="2014" name="BMC Genomics">
        <title>Genome sequencing of four Aureobasidium pullulans varieties: biotechnological potential, stress tolerance, and description of new species.</title>
        <authorList>
            <person name="Gostin Ar C."/>
            <person name="Ohm R.A."/>
            <person name="Kogej T."/>
            <person name="Sonjak S."/>
            <person name="Turk M."/>
            <person name="Zajc J."/>
            <person name="Zalar P."/>
            <person name="Grube M."/>
            <person name="Sun H."/>
            <person name="Han J."/>
            <person name="Sharma A."/>
            <person name="Chiniquy J."/>
            <person name="Ngan C.Y."/>
            <person name="Lipzen A."/>
            <person name="Barry K."/>
            <person name="Grigoriev I.V."/>
            <person name="Gunde-Cimerman N."/>
        </authorList>
    </citation>
    <scope>NUCLEOTIDE SEQUENCE [LARGE SCALE GENOMIC DNA]</scope>
    <source>
        <strain evidence="7 8">EXF-2481</strain>
    </source>
</reference>
<evidence type="ECO:0000256" key="1">
    <source>
        <dbReference type="ARBA" id="ARBA00022669"/>
    </source>
</evidence>
<dbReference type="OrthoDB" id="5985073at2759"/>
<dbReference type="InterPro" id="IPR018392">
    <property type="entry name" value="LysM"/>
</dbReference>
<sequence length="654" mass="70527">MLHFRLGIWPMILGLLAMVYGQDTGIPATVSDPFALWPTIDSTSFATALNISIGCLDAMNASLPCDRTLLNMAGSVDNYWWEIDNLTQLCTNDCWVSVQAWDANVFIECQDDSLVAYGKMVPASDVTGRYNDGMNIACLTNQNATDTDDDYLYCLAESQEWAGSDFIRPDCSVNPSDPSCADPSYVSPDDSRMANLYSDDVLCSECFVQMLYQRTTSQYLPDHDFSDYLIAQYQDILDVCNATEDFPELLIRALPNYAVATPPVLNLTGVYTDLSCSQGQYITTSSLDPNGNCASIAQYFKVATGAVQAATNSTTCKPSASGFCLPAACQISQVPSNGNLTCDAIASSLSTSNLTVTVVSFLNWNPTINGLCDSLTPDEFICAGPPGGIYIPPPPPAGSNSDNNQQRGGNDGSSTGRFGNATVQCTSAQQPDPIQDGILSTCKTWCQAYPDDYCYQFAMETNMTQAQLYQWNPVLGSGGANCQTQFQAGYWYCVNDGSIQPTTTSSTPTKSTSTSTSGSSPTQSGISPYCNKYQIAKSGDYCYVFASNNNITTDELYTWNSILGTNGANCGTTFQAGDYYCIGVALPSPTQSGIAKTCNKYQIAKAGDYCYVFAQDNNITTDQLYTWNTILGANGSNCQTQFQAGEYYCVGVSS</sequence>
<feature type="compositionally biased region" description="Polar residues" evidence="4">
    <location>
        <begin position="399"/>
        <end position="420"/>
    </location>
</feature>
<dbReference type="AlphaFoldDB" id="A0A074ZJ47"/>
<protein>
    <recommendedName>
        <fullName evidence="6">LysM domain-containing protein</fullName>
    </recommendedName>
</protein>
<dbReference type="STRING" id="1043005.A0A074ZJ47"/>
<feature type="region of interest" description="Disordered" evidence="4">
    <location>
        <begin position="502"/>
        <end position="526"/>
    </location>
</feature>
<dbReference type="RefSeq" id="XP_013346766.1">
    <property type="nucleotide sequence ID" value="XM_013491312.1"/>
</dbReference>
<dbReference type="InParanoid" id="A0A074ZJ47"/>
<dbReference type="InterPro" id="IPR052210">
    <property type="entry name" value="LysM1-like"/>
</dbReference>
<feature type="region of interest" description="Disordered" evidence="4">
    <location>
        <begin position="392"/>
        <end position="420"/>
    </location>
</feature>
<feature type="domain" description="LysM" evidence="6">
    <location>
        <begin position="600"/>
        <end position="650"/>
    </location>
</feature>
<dbReference type="GO" id="GO:0008061">
    <property type="term" value="F:chitin binding"/>
    <property type="evidence" value="ECO:0007669"/>
    <property type="project" value="UniProtKB-KW"/>
</dbReference>
<dbReference type="GeneID" id="25363362"/>
<dbReference type="PROSITE" id="PS51782">
    <property type="entry name" value="LYSM"/>
    <property type="match status" value="2"/>
</dbReference>
<dbReference type="EMBL" id="KL584752">
    <property type="protein sequence ID" value="KEQ98541.1"/>
    <property type="molecule type" value="Genomic_DNA"/>
</dbReference>
<evidence type="ECO:0000313" key="8">
    <source>
        <dbReference type="Proteomes" id="UP000030641"/>
    </source>
</evidence>
<feature type="signal peptide" evidence="5">
    <location>
        <begin position="1"/>
        <end position="21"/>
    </location>
</feature>
<evidence type="ECO:0000256" key="5">
    <source>
        <dbReference type="SAM" id="SignalP"/>
    </source>
</evidence>
<gene>
    <name evidence="7" type="ORF">AUEXF2481DRAFT_26909</name>
</gene>
<keyword evidence="8" id="KW-1185">Reference proteome</keyword>
<keyword evidence="1" id="KW-0147">Chitin-binding</keyword>
<dbReference type="PANTHER" id="PTHR34997:SF2">
    <property type="entry name" value="LYSM DOMAIN-CONTAINING PROTEIN-RELATED"/>
    <property type="match status" value="1"/>
</dbReference>
<feature type="domain" description="LysM" evidence="6">
    <location>
        <begin position="532"/>
        <end position="582"/>
    </location>
</feature>
<accession>A0A074ZJ47</accession>
<proteinExistence type="predicted"/>
<name>A0A074ZJ47_AURSE</name>
<evidence type="ECO:0000313" key="7">
    <source>
        <dbReference type="EMBL" id="KEQ98541.1"/>
    </source>
</evidence>
<dbReference type="OMA" id="SLWANEY"/>
<evidence type="ECO:0000256" key="2">
    <source>
        <dbReference type="ARBA" id="ARBA00022729"/>
    </source>
</evidence>
<evidence type="ECO:0000256" key="3">
    <source>
        <dbReference type="ARBA" id="ARBA00023026"/>
    </source>
</evidence>
<keyword evidence="3" id="KW-0843">Virulence</keyword>
<dbReference type="Proteomes" id="UP000030641">
    <property type="component" value="Unassembled WGS sequence"/>
</dbReference>
<dbReference type="Gene3D" id="3.10.350.10">
    <property type="entry name" value="LysM domain"/>
    <property type="match status" value="3"/>
</dbReference>
<dbReference type="InterPro" id="IPR036779">
    <property type="entry name" value="LysM_dom_sf"/>
</dbReference>